<dbReference type="RefSeq" id="WP_026981494.1">
    <property type="nucleotide sequence ID" value="NZ_JRLW01000020.1"/>
</dbReference>
<evidence type="ECO:0000256" key="2">
    <source>
        <dbReference type="ARBA" id="ARBA00023015"/>
    </source>
</evidence>
<sequence length="218" mass="25725">MNSFEQYTDFELVQKILAGETELFEIIIRRNNAALYKIGRSYNYNHEDTQDLMQDTYIDAFTHLSKFENRATFKTWIIKIMLNNCFRKQHKWNYQNITAKEITDKSQPMFSNPQHTDTNSSVLNRELKLVIENALQNVPTDYRLVFTLREVNGLSVAETSNVLNISESNVKVRLNRAKTMLRKEVEKAYSAEEIFEFNLIYCDTMVEKVMQKLKELPK</sequence>
<accession>A0A0A2MFX9</accession>
<dbReference type="Pfam" id="PF08281">
    <property type="entry name" value="Sigma70_r4_2"/>
    <property type="match status" value="1"/>
</dbReference>
<dbReference type="SUPFAM" id="SSF88659">
    <property type="entry name" value="Sigma3 and sigma4 domains of RNA polymerase sigma factors"/>
    <property type="match status" value="1"/>
</dbReference>
<keyword evidence="3" id="KW-0731">Sigma factor</keyword>
<dbReference type="EMBL" id="JRLW01000020">
    <property type="protein sequence ID" value="KGO87185.1"/>
    <property type="molecule type" value="Genomic_DNA"/>
</dbReference>
<name>A0A0A2MFX9_9FLAO</name>
<dbReference type="OrthoDB" id="1027298at2"/>
<evidence type="ECO:0000256" key="4">
    <source>
        <dbReference type="ARBA" id="ARBA00023163"/>
    </source>
</evidence>
<dbReference type="InterPro" id="IPR014284">
    <property type="entry name" value="RNA_pol_sigma-70_dom"/>
</dbReference>
<comment type="similarity">
    <text evidence="1">Belongs to the sigma-70 factor family. ECF subfamily.</text>
</comment>
<proteinExistence type="inferred from homology"/>
<dbReference type="InterPro" id="IPR036388">
    <property type="entry name" value="WH-like_DNA-bd_sf"/>
</dbReference>
<dbReference type="Proteomes" id="UP000030121">
    <property type="component" value="Unassembled WGS sequence"/>
</dbReference>
<dbReference type="CDD" id="cd06171">
    <property type="entry name" value="Sigma70_r4"/>
    <property type="match status" value="1"/>
</dbReference>
<dbReference type="Gene3D" id="1.10.10.10">
    <property type="entry name" value="Winged helix-like DNA-binding domain superfamily/Winged helix DNA-binding domain"/>
    <property type="match status" value="1"/>
</dbReference>
<dbReference type="SUPFAM" id="SSF88946">
    <property type="entry name" value="Sigma2 domain of RNA polymerase sigma factors"/>
    <property type="match status" value="1"/>
</dbReference>
<evidence type="ECO:0000256" key="1">
    <source>
        <dbReference type="ARBA" id="ARBA00010641"/>
    </source>
</evidence>
<dbReference type="NCBIfam" id="TIGR02937">
    <property type="entry name" value="sigma70-ECF"/>
    <property type="match status" value="1"/>
</dbReference>
<evidence type="ECO:0000313" key="7">
    <source>
        <dbReference type="EMBL" id="KGO87185.1"/>
    </source>
</evidence>
<dbReference type="STRING" id="1121899.GCA_000430025_01263"/>
<reference evidence="7 8" key="1">
    <citation type="submission" date="2013-09" db="EMBL/GenBank/DDBJ databases">
        <authorList>
            <person name="Zeng Z."/>
            <person name="Chen C."/>
        </authorList>
    </citation>
    <scope>NUCLEOTIDE SEQUENCE [LARGE SCALE GENOMIC DNA]</scope>
    <source>
        <strain evidence="7 8">GH29-5</strain>
    </source>
</reference>
<gene>
    <name evidence="7" type="ORF">Q764_13100</name>
</gene>
<evidence type="ECO:0000313" key="8">
    <source>
        <dbReference type="Proteomes" id="UP000030121"/>
    </source>
</evidence>
<dbReference type="PANTHER" id="PTHR43133:SF51">
    <property type="entry name" value="RNA POLYMERASE SIGMA FACTOR"/>
    <property type="match status" value="1"/>
</dbReference>
<dbReference type="GO" id="GO:0003677">
    <property type="term" value="F:DNA binding"/>
    <property type="evidence" value="ECO:0007669"/>
    <property type="project" value="InterPro"/>
</dbReference>
<dbReference type="PANTHER" id="PTHR43133">
    <property type="entry name" value="RNA POLYMERASE ECF-TYPE SIGMA FACTO"/>
    <property type="match status" value="1"/>
</dbReference>
<dbReference type="GO" id="GO:0006352">
    <property type="term" value="P:DNA-templated transcription initiation"/>
    <property type="evidence" value="ECO:0007669"/>
    <property type="project" value="InterPro"/>
</dbReference>
<dbReference type="InterPro" id="IPR039425">
    <property type="entry name" value="RNA_pol_sigma-70-like"/>
</dbReference>
<organism evidence="7 8">
    <name type="scientific">Flavobacterium suncheonense GH29-5 = DSM 17707</name>
    <dbReference type="NCBI Taxonomy" id="1121899"/>
    <lineage>
        <taxon>Bacteria</taxon>
        <taxon>Pseudomonadati</taxon>
        <taxon>Bacteroidota</taxon>
        <taxon>Flavobacteriia</taxon>
        <taxon>Flavobacteriales</taxon>
        <taxon>Flavobacteriaceae</taxon>
        <taxon>Flavobacterium</taxon>
    </lineage>
</organism>
<keyword evidence="4" id="KW-0804">Transcription</keyword>
<evidence type="ECO:0000259" key="5">
    <source>
        <dbReference type="Pfam" id="PF04542"/>
    </source>
</evidence>
<feature type="domain" description="RNA polymerase sigma factor 70 region 4 type 2" evidence="6">
    <location>
        <begin position="130"/>
        <end position="181"/>
    </location>
</feature>
<dbReference type="InterPro" id="IPR013249">
    <property type="entry name" value="RNA_pol_sigma70_r4_t2"/>
</dbReference>
<keyword evidence="8" id="KW-1185">Reference proteome</keyword>
<evidence type="ECO:0000259" key="6">
    <source>
        <dbReference type="Pfam" id="PF08281"/>
    </source>
</evidence>
<dbReference type="eggNOG" id="COG1595">
    <property type="taxonomic scope" value="Bacteria"/>
</dbReference>
<dbReference type="AlphaFoldDB" id="A0A0A2MFX9"/>
<dbReference type="InterPro" id="IPR007627">
    <property type="entry name" value="RNA_pol_sigma70_r2"/>
</dbReference>
<keyword evidence="2" id="KW-0805">Transcription regulation</keyword>
<dbReference type="InterPro" id="IPR013324">
    <property type="entry name" value="RNA_pol_sigma_r3/r4-like"/>
</dbReference>
<dbReference type="InterPro" id="IPR013325">
    <property type="entry name" value="RNA_pol_sigma_r2"/>
</dbReference>
<feature type="domain" description="RNA polymerase sigma-70 region 2" evidence="5">
    <location>
        <begin position="28"/>
        <end position="86"/>
    </location>
</feature>
<comment type="caution">
    <text evidence="7">The sequence shown here is derived from an EMBL/GenBank/DDBJ whole genome shotgun (WGS) entry which is preliminary data.</text>
</comment>
<dbReference type="Gene3D" id="1.10.1740.10">
    <property type="match status" value="1"/>
</dbReference>
<protein>
    <submittedName>
        <fullName evidence="7">RNA polymerase subunit sigma-24</fullName>
    </submittedName>
</protein>
<dbReference type="GO" id="GO:0016987">
    <property type="term" value="F:sigma factor activity"/>
    <property type="evidence" value="ECO:0007669"/>
    <property type="project" value="UniProtKB-KW"/>
</dbReference>
<evidence type="ECO:0000256" key="3">
    <source>
        <dbReference type="ARBA" id="ARBA00023082"/>
    </source>
</evidence>
<dbReference type="Pfam" id="PF04542">
    <property type="entry name" value="Sigma70_r2"/>
    <property type="match status" value="1"/>
</dbReference>